<sequence>IERTTAKETLKESAEQEKLDQIQRIPHARLEQNSNSVVAVALDDRFSRGDVVLYECGEGIQHLHSLFVTKVSFSTDNRQHIHEREEYYRTSGRRKKKDQ</sequence>
<dbReference type="Proteomes" id="UP001163046">
    <property type="component" value="Unassembled WGS sequence"/>
</dbReference>
<proteinExistence type="predicted"/>
<comment type="caution">
    <text evidence="1">The sequence shown here is derived from an EMBL/GenBank/DDBJ whole genome shotgun (WGS) entry which is preliminary data.</text>
</comment>
<dbReference type="EMBL" id="MU828233">
    <property type="protein sequence ID" value="KAJ7305587.1"/>
    <property type="molecule type" value="Genomic_DNA"/>
</dbReference>
<organism evidence="1 2">
    <name type="scientific">Desmophyllum pertusum</name>
    <dbReference type="NCBI Taxonomy" id="174260"/>
    <lineage>
        <taxon>Eukaryota</taxon>
        <taxon>Metazoa</taxon>
        <taxon>Cnidaria</taxon>
        <taxon>Anthozoa</taxon>
        <taxon>Hexacorallia</taxon>
        <taxon>Scleractinia</taxon>
        <taxon>Caryophylliina</taxon>
        <taxon>Caryophylliidae</taxon>
        <taxon>Desmophyllum</taxon>
    </lineage>
</organism>
<dbReference type="AlphaFoldDB" id="A0A9W9Y6F9"/>
<protein>
    <submittedName>
        <fullName evidence="1">Uncharacterized protein</fullName>
    </submittedName>
</protein>
<reference evidence="1" key="1">
    <citation type="submission" date="2023-01" db="EMBL/GenBank/DDBJ databases">
        <title>Genome assembly of the deep-sea coral Lophelia pertusa.</title>
        <authorList>
            <person name="Herrera S."/>
            <person name="Cordes E."/>
        </authorList>
    </citation>
    <scope>NUCLEOTIDE SEQUENCE</scope>
    <source>
        <strain evidence="1">USNM1676648</strain>
        <tissue evidence="1">Polyp</tissue>
    </source>
</reference>
<accession>A0A9W9Y6F9</accession>
<feature type="non-terminal residue" evidence="1">
    <location>
        <position position="1"/>
    </location>
</feature>
<evidence type="ECO:0000313" key="2">
    <source>
        <dbReference type="Proteomes" id="UP001163046"/>
    </source>
</evidence>
<evidence type="ECO:0000313" key="1">
    <source>
        <dbReference type="EMBL" id="KAJ7305587.1"/>
    </source>
</evidence>
<feature type="non-terminal residue" evidence="1">
    <location>
        <position position="99"/>
    </location>
</feature>
<keyword evidence="2" id="KW-1185">Reference proteome</keyword>
<name>A0A9W9Y6F9_9CNID</name>
<gene>
    <name evidence="1" type="ORF">OS493_040663</name>
</gene>